<gene>
    <name evidence="2" type="ORF">HPBE_LOCUS18742</name>
</gene>
<organism evidence="3 4">
    <name type="scientific">Heligmosomoides polygyrus</name>
    <name type="common">Parasitic roundworm</name>
    <dbReference type="NCBI Taxonomy" id="6339"/>
    <lineage>
        <taxon>Eukaryota</taxon>
        <taxon>Metazoa</taxon>
        <taxon>Ecdysozoa</taxon>
        <taxon>Nematoda</taxon>
        <taxon>Chromadorea</taxon>
        <taxon>Rhabditida</taxon>
        <taxon>Rhabditina</taxon>
        <taxon>Rhabditomorpha</taxon>
        <taxon>Strongyloidea</taxon>
        <taxon>Heligmosomidae</taxon>
        <taxon>Heligmosomoides</taxon>
    </lineage>
</organism>
<name>A0A183G9V0_HELPZ</name>
<dbReference type="Proteomes" id="UP000050761">
    <property type="component" value="Unassembled WGS sequence"/>
</dbReference>
<dbReference type="WBParaSite" id="HPBE_0001874301-mRNA-1">
    <property type="protein sequence ID" value="HPBE_0001874301-mRNA-1"/>
    <property type="gene ID" value="HPBE_0001874301"/>
</dbReference>
<proteinExistence type="predicted"/>
<dbReference type="AlphaFoldDB" id="A0A183G9V0"/>
<reference evidence="4" key="2">
    <citation type="submission" date="2019-09" db="UniProtKB">
        <authorList>
            <consortium name="WormBaseParasite"/>
        </authorList>
    </citation>
    <scope>IDENTIFICATION</scope>
</reference>
<evidence type="ECO:0000313" key="3">
    <source>
        <dbReference type="Proteomes" id="UP000050761"/>
    </source>
</evidence>
<evidence type="ECO:0000313" key="4">
    <source>
        <dbReference type="WBParaSite" id="HPBE_0001874301-mRNA-1"/>
    </source>
</evidence>
<dbReference type="EMBL" id="UZAH01030889">
    <property type="protein sequence ID" value="VDP12731.1"/>
    <property type="molecule type" value="Genomic_DNA"/>
</dbReference>
<feature type="transmembrane region" description="Helical" evidence="1">
    <location>
        <begin position="123"/>
        <end position="146"/>
    </location>
</feature>
<protein>
    <submittedName>
        <fullName evidence="4">UCH domain-containing protein</fullName>
    </submittedName>
</protein>
<reference evidence="2 3" key="1">
    <citation type="submission" date="2018-11" db="EMBL/GenBank/DDBJ databases">
        <authorList>
            <consortium name="Pathogen Informatics"/>
        </authorList>
    </citation>
    <scope>NUCLEOTIDE SEQUENCE [LARGE SCALE GENOMIC DNA]</scope>
</reference>
<accession>A0A183G9V0</accession>
<sequence>MMASTCTPPSAGDCEQTGAAESDFPTMVDAIQHTYFDDEDNAQVDAMHSNENLCDSFSGALKAEGAITHILFQIKNPFMRTVVEEGGKAHAKSFHDDVRLLVRMLRHLADFLIESGKEEDCSLMLGSCTFVTFLFFSNASLALLFLA</sequence>
<keyword evidence="3" id="KW-1185">Reference proteome</keyword>
<accession>A0A3P8AQH4</accession>
<evidence type="ECO:0000313" key="2">
    <source>
        <dbReference type="EMBL" id="VDP12731.1"/>
    </source>
</evidence>
<keyword evidence="1" id="KW-0812">Transmembrane</keyword>
<keyword evidence="1" id="KW-1133">Transmembrane helix</keyword>
<evidence type="ECO:0000256" key="1">
    <source>
        <dbReference type="SAM" id="Phobius"/>
    </source>
</evidence>
<keyword evidence="1" id="KW-0472">Membrane</keyword>